<gene>
    <name evidence="1" type="ORF">ER308_14510</name>
</gene>
<accession>A0A411YHD6</accession>
<dbReference type="EMBL" id="CP036402">
    <property type="protein sequence ID" value="QBI20650.1"/>
    <property type="molecule type" value="Genomic_DNA"/>
</dbReference>
<dbReference type="Gene3D" id="3.40.50.720">
    <property type="entry name" value="NAD(P)-binding Rossmann-like Domain"/>
    <property type="match status" value="1"/>
</dbReference>
<dbReference type="Proteomes" id="UP000291469">
    <property type="component" value="Chromosome"/>
</dbReference>
<evidence type="ECO:0000313" key="1">
    <source>
        <dbReference type="EMBL" id="QBI20650.1"/>
    </source>
</evidence>
<dbReference type="Gene3D" id="3.40.50.10860">
    <property type="entry name" value="Leucine Dehydrogenase, chain A, domain 1"/>
    <property type="match status" value="1"/>
</dbReference>
<sequence length="321" mass="35153">MTQEHTAARPVVRGDPTLGFVGVTASRSSINDVFPLWSEELGLDGARLEPWDIPQDADDRMYRRVLEDLRGDPRFLGALVTSHKLRLIEAAGDLIDEYDEHARRLGEVSCLSKRDERVRAHAKDPITAGRALWGFVAPDHFADTGAEVLCLGAGGSGLALTIHLLAMVEPSRRPSRITLVDRDASRLEEAERLHRDLGDAGVAIECVTNAVPEESDRLVAGLPEASLVVNATGLGKDAPGSPLTDDALFPHRARVWDFNYRGDLRFLAQARAQERARELVVEDGWDYFVHGWSEVVSEVFGIPLDDALVRRLGGLAAAARS</sequence>
<organism evidence="1 2">
    <name type="scientific">Egibacter rhizosphaerae</name>
    <dbReference type="NCBI Taxonomy" id="1670831"/>
    <lineage>
        <taxon>Bacteria</taxon>
        <taxon>Bacillati</taxon>
        <taxon>Actinomycetota</taxon>
        <taxon>Nitriliruptoria</taxon>
        <taxon>Egibacterales</taxon>
        <taxon>Egibacteraceae</taxon>
        <taxon>Egibacter</taxon>
    </lineage>
</organism>
<dbReference type="InterPro" id="IPR036291">
    <property type="entry name" value="NAD(P)-bd_dom_sf"/>
</dbReference>
<dbReference type="OrthoDB" id="8990234at2"/>
<keyword evidence="2" id="KW-1185">Reference proteome</keyword>
<reference evidence="1 2" key="1">
    <citation type="submission" date="2019-01" db="EMBL/GenBank/DDBJ databases">
        <title>Egibacter rhizosphaerae EGI 80759T.</title>
        <authorList>
            <person name="Chen D.-D."/>
            <person name="Tian Y."/>
            <person name="Jiao J.-Y."/>
            <person name="Zhang X.-T."/>
            <person name="Zhang Y.-G."/>
            <person name="Zhang Y."/>
            <person name="Xiao M."/>
            <person name="Shu W.-S."/>
            <person name="Li W.-J."/>
        </authorList>
    </citation>
    <scope>NUCLEOTIDE SEQUENCE [LARGE SCALE GENOMIC DNA]</scope>
    <source>
        <strain evidence="1 2">EGI 80759</strain>
    </source>
</reference>
<dbReference type="AlphaFoldDB" id="A0A411YHD6"/>
<name>A0A411YHD6_9ACTN</name>
<dbReference type="KEGG" id="erz:ER308_14510"/>
<proteinExistence type="predicted"/>
<evidence type="ECO:0000313" key="2">
    <source>
        <dbReference type="Proteomes" id="UP000291469"/>
    </source>
</evidence>
<dbReference type="SUPFAM" id="SSF51735">
    <property type="entry name" value="NAD(P)-binding Rossmann-fold domains"/>
    <property type="match status" value="1"/>
</dbReference>
<dbReference type="RefSeq" id="WP_131155645.1">
    <property type="nucleotide sequence ID" value="NZ_CP036402.1"/>
</dbReference>
<protein>
    <submittedName>
        <fullName evidence="1">Shikimate dehydrogenase</fullName>
    </submittedName>
</protein>